<dbReference type="InterPro" id="IPR056789">
    <property type="entry name" value="LRR_R13L1-DRL21"/>
</dbReference>
<protein>
    <recommendedName>
        <fullName evidence="1">R13L1/DRL21-like LRR repeat region domain-containing protein</fullName>
    </recommendedName>
</protein>
<name>A0AAW0KFN1_QUESU</name>
<dbReference type="EMBL" id="PKMF04000331">
    <property type="protein sequence ID" value="KAK7837311.1"/>
    <property type="molecule type" value="Genomic_DNA"/>
</dbReference>
<reference evidence="2 3" key="1">
    <citation type="journal article" date="2018" name="Sci. Data">
        <title>The draft genome sequence of cork oak.</title>
        <authorList>
            <person name="Ramos A.M."/>
            <person name="Usie A."/>
            <person name="Barbosa P."/>
            <person name="Barros P.M."/>
            <person name="Capote T."/>
            <person name="Chaves I."/>
            <person name="Simoes F."/>
            <person name="Abreu I."/>
            <person name="Carrasquinho I."/>
            <person name="Faro C."/>
            <person name="Guimaraes J.B."/>
            <person name="Mendonca D."/>
            <person name="Nobrega F."/>
            <person name="Rodrigues L."/>
            <person name="Saibo N.J.M."/>
            <person name="Varela M.C."/>
            <person name="Egas C."/>
            <person name="Matos J."/>
            <person name="Miguel C.M."/>
            <person name="Oliveira M.M."/>
            <person name="Ricardo C.P."/>
            <person name="Goncalves S."/>
        </authorList>
    </citation>
    <scope>NUCLEOTIDE SEQUENCE [LARGE SCALE GENOMIC DNA]</scope>
    <source>
        <strain evidence="3">cv. HL8</strain>
    </source>
</reference>
<feature type="domain" description="R13L1/DRL21-like LRR repeat region" evidence="1">
    <location>
        <begin position="171"/>
        <end position="235"/>
    </location>
</feature>
<gene>
    <name evidence="2" type="ORF">CFP56_021356</name>
</gene>
<proteinExistence type="predicted"/>
<evidence type="ECO:0000313" key="2">
    <source>
        <dbReference type="EMBL" id="KAK7837311.1"/>
    </source>
</evidence>
<dbReference type="Proteomes" id="UP000237347">
    <property type="component" value="Unassembled WGS sequence"/>
</dbReference>
<dbReference type="Pfam" id="PF25019">
    <property type="entry name" value="LRR_R13L1-DRL21"/>
    <property type="match status" value="1"/>
</dbReference>
<evidence type="ECO:0000313" key="3">
    <source>
        <dbReference type="Proteomes" id="UP000237347"/>
    </source>
</evidence>
<dbReference type="AlphaFoldDB" id="A0AAW0KFN1"/>
<organism evidence="2 3">
    <name type="scientific">Quercus suber</name>
    <name type="common">Cork oak</name>
    <dbReference type="NCBI Taxonomy" id="58331"/>
    <lineage>
        <taxon>Eukaryota</taxon>
        <taxon>Viridiplantae</taxon>
        <taxon>Streptophyta</taxon>
        <taxon>Embryophyta</taxon>
        <taxon>Tracheophyta</taxon>
        <taxon>Spermatophyta</taxon>
        <taxon>Magnoliopsida</taxon>
        <taxon>eudicotyledons</taxon>
        <taxon>Gunneridae</taxon>
        <taxon>Pentapetalae</taxon>
        <taxon>rosids</taxon>
        <taxon>fabids</taxon>
        <taxon>Fagales</taxon>
        <taxon>Fagaceae</taxon>
        <taxon>Quercus</taxon>
    </lineage>
</organism>
<keyword evidence="3" id="KW-1185">Reference proteome</keyword>
<sequence>MMMVVDELRGMKWNRDEFVGGNGWPNCNVGSLLLVAPMKVGGTPVRVGGGLVVVEVMGCVCFFTRWLGEEKIQCELIMYRVDFIDQVWPRVFEIGLVDAMLCSLKHLYVGHPTSPQVVPIYLPSKLHGQSGIWVGNESIDDVEKLEYIGEQKKNKAHQLLLISDDNKGCKLEELKNLNYLQGTLEIRGLGNVANVTEAENAQLKKKKHLRDLNLYFGGENDALVLNALEPPRDLDVSQLDDAPDQFEKAYSHMLRTVRLFASFGEASVSQIIKNNFLYELEKDATWQRIKLLSFKRA</sequence>
<accession>A0AAW0KFN1</accession>
<evidence type="ECO:0000259" key="1">
    <source>
        <dbReference type="Pfam" id="PF25019"/>
    </source>
</evidence>
<comment type="caution">
    <text evidence="2">The sequence shown here is derived from an EMBL/GenBank/DDBJ whole genome shotgun (WGS) entry which is preliminary data.</text>
</comment>